<evidence type="ECO:0000256" key="10">
    <source>
        <dbReference type="ARBA" id="ARBA00022840"/>
    </source>
</evidence>
<evidence type="ECO:0000256" key="7">
    <source>
        <dbReference type="ARBA" id="ARBA00022692"/>
    </source>
</evidence>
<dbReference type="Gene3D" id="3.30.565.10">
    <property type="entry name" value="Histidine kinase-like ATPase, C-terminal domain"/>
    <property type="match status" value="1"/>
</dbReference>
<dbReference type="InterPro" id="IPR004358">
    <property type="entry name" value="Sig_transdc_His_kin-like_C"/>
</dbReference>
<proteinExistence type="predicted"/>
<dbReference type="EC" id="2.7.13.3" evidence="4"/>
<dbReference type="AlphaFoldDB" id="A0A919T713"/>
<keyword evidence="10" id="KW-0067">ATP-binding</keyword>
<keyword evidence="13" id="KW-0472">Membrane</keyword>
<gene>
    <name evidence="17" type="ORF">Ato02nite_016650</name>
</gene>
<feature type="domain" description="PAS" evidence="16">
    <location>
        <begin position="310"/>
        <end position="380"/>
    </location>
</feature>
<dbReference type="CDD" id="cd00130">
    <property type="entry name" value="PAS"/>
    <property type="match status" value="1"/>
</dbReference>
<accession>A0A919T713</accession>
<dbReference type="CDD" id="cd00082">
    <property type="entry name" value="HisKA"/>
    <property type="match status" value="1"/>
</dbReference>
<evidence type="ECO:0000256" key="8">
    <source>
        <dbReference type="ARBA" id="ARBA00022741"/>
    </source>
</evidence>
<dbReference type="Gene3D" id="3.30.450.20">
    <property type="entry name" value="PAS domain"/>
    <property type="match status" value="1"/>
</dbReference>
<reference evidence="17 18" key="1">
    <citation type="submission" date="2021-03" db="EMBL/GenBank/DDBJ databases">
        <title>Whole genome shotgun sequence of Actinoplanes toevensis NBRC 105298.</title>
        <authorList>
            <person name="Komaki H."/>
            <person name="Tamura T."/>
        </authorList>
    </citation>
    <scope>NUCLEOTIDE SEQUENCE [LARGE SCALE GENOMIC DNA]</scope>
    <source>
        <strain evidence="17 18">NBRC 105298</strain>
    </source>
</reference>
<evidence type="ECO:0000259" key="16">
    <source>
        <dbReference type="PROSITE" id="PS50112"/>
    </source>
</evidence>
<dbReference type="Gene3D" id="1.10.287.130">
    <property type="match status" value="1"/>
</dbReference>
<evidence type="ECO:0000256" key="5">
    <source>
        <dbReference type="ARBA" id="ARBA00022553"/>
    </source>
</evidence>
<dbReference type="InterPro" id="IPR003661">
    <property type="entry name" value="HisK_dim/P_dom"/>
</dbReference>
<evidence type="ECO:0000313" key="18">
    <source>
        <dbReference type="Proteomes" id="UP000677082"/>
    </source>
</evidence>
<keyword evidence="6" id="KW-0808">Transferase</keyword>
<dbReference type="EMBL" id="BOQN01000021">
    <property type="protein sequence ID" value="GIM89872.1"/>
    <property type="molecule type" value="Genomic_DNA"/>
</dbReference>
<keyword evidence="12" id="KW-0902">Two-component regulatory system</keyword>
<dbReference type="SUPFAM" id="SSF55785">
    <property type="entry name" value="PYP-like sensor domain (PAS domain)"/>
    <property type="match status" value="1"/>
</dbReference>
<dbReference type="RefSeq" id="WP_213005833.1">
    <property type="nucleotide sequence ID" value="NZ_BOQN01000021.1"/>
</dbReference>
<dbReference type="GO" id="GO:0000156">
    <property type="term" value="F:phosphorelay response regulator activity"/>
    <property type="evidence" value="ECO:0007669"/>
    <property type="project" value="TreeGrafter"/>
</dbReference>
<organism evidence="17 18">
    <name type="scientific">Paractinoplanes toevensis</name>
    <dbReference type="NCBI Taxonomy" id="571911"/>
    <lineage>
        <taxon>Bacteria</taxon>
        <taxon>Bacillati</taxon>
        <taxon>Actinomycetota</taxon>
        <taxon>Actinomycetes</taxon>
        <taxon>Micromonosporales</taxon>
        <taxon>Micromonosporaceae</taxon>
        <taxon>Paractinoplanes</taxon>
    </lineage>
</organism>
<keyword evidence="7" id="KW-0812">Transmembrane</keyword>
<dbReference type="InterPro" id="IPR050351">
    <property type="entry name" value="BphY/WalK/GraS-like"/>
</dbReference>
<dbReference type="GO" id="GO:0000155">
    <property type="term" value="F:phosphorelay sensor kinase activity"/>
    <property type="evidence" value="ECO:0007669"/>
    <property type="project" value="InterPro"/>
</dbReference>
<dbReference type="Pfam" id="PF00512">
    <property type="entry name" value="HisKA"/>
    <property type="match status" value="1"/>
</dbReference>
<keyword evidence="5" id="KW-0597">Phosphoprotein</keyword>
<sequence length="697" mass="75975">MRIGWLPRVWWRFVAAPLAIWLLLTAGGAAALLWAQNRGRAAVVQRFDLRLDLMADFVASYVADLIDRERVQAQALLADSVVSQRDFTRSVAGFGYPAAVLLDARGRLLHAVPPDPSQRGRDLTGRYAHLRTAVYDGRPAVSQVVRSAVRKDFVVAFAVPFDTTSGRRVFSGAVTIARSPLSAYLSSAWTLAGIQVQLTDSAGAVAASNHTIRTSTPSLSADNPDLARALTHHDRGRYQAGGRWWRYVSLPIPATPWRLSATVPEDVLFASVRGNEIAGQAALATAAGVGLLVVAAAARARRHRRELQISEQRFRKVFDHSRIGMIITDPRGRFLRINPAFAQMLGRPVDELVGKHFADITHPDDKDTGLEVLRDCLAGRLDSFELHKRYRHADGHLIEAVVTSALLREPGGSPQFFATQIIDVTERHALQRARDRQQAELTERAEQLQQVNAQMADFMAMLTHDVRQPLTGIIGRGELLIEEWADLSDDDRIRYVRQMTAAGHRADQLVDEILTLAQLDAGALIARPKPVDLSHLVAEAATAHAAGSAQPIKVLAPDQAIALADPAHLQLILANLLGNALKYGAPPVTVTATHHRGHVEIRVTDNGEGVPPAFVAHLFERFARADTGVALTKRGTGLGLYLVQRLAQAGGITVAYRPHRPHGSTFVLTVPRTAAPNTISGTTTLHRDRIDPATTKG</sequence>
<dbReference type="PANTHER" id="PTHR42878">
    <property type="entry name" value="TWO-COMPONENT HISTIDINE KINASE"/>
    <property type="match status" value="1"/>
</dbReference>
<evidence type="ECO:0000256" key="13">
    <source>
        <dbReference type="ARBA" id="ARBA00023136"/>
    </source>
</evidence>
<dbReference type="InterPro" id="IPR000014">
    <property type="entry name" value="PAS"/>
</dbReference>
<dbReference type="GO" id="GO:0005886">
    <property type="term" value="C:plasma membrane"/>
    <property type="evidence" value="ECO:0007669"/>
    <property type="project" value="UniProtKB-SubCell"/>
</dbReference>
<dbReference type="InterPro" id="IPR003594">
    <property type="entry name" value="HATPase_dom"/>
</dbReference>
<dbReference type="GO" id="GO:0007234">
    <property type="term" value="P:osmosensory signaling via phosphorelay pathway"/>
    <property type="evidence" value="ECO:0007669"/>
    <property type="project" value="TreeGrafter"/>
</dbReference>
<dbReference type="NCBIfam" id="TIGR00229">
    <property type="entry name" value="sensory_box"/>
    <property type="match status" value="1"/>
</dbReference>
<dbReference type="InterPro" id="IPR036097">
    <property type="entry name" value="HisK_dim/P_sf"/>
</dbReference>
<dbReference type="Proteomes" id="UP000677082">
    <property type="component" value="Unassembled WGS sequence"/>
</dbReference>
<protein>
    <recommendedName>
        <fullName evidence="14">Sensor-like histidine kinase SenX3</fullName>
        <ecNumber evidence="4">2.7.13.3</ecNumber>
    </recommendedName>
</protein>
<dbReference type="GO" id="GO:0030295">
    <property type="term" value="F:protein kinase activator activity"/>
    <property type="evidence" value="ECO:0007669"/>
    <property type="project" value="TreeGrafter"/>
</dbReference>
<evidence type="ECO:0000259" key="15">
    <source>
        <dbReference type="PROSITE" id="PS50109"/>
    </source>
</evidence>
<dbReference type="GO" id="GO:0006355">
    <property type="term" value="P:regulation of DNA-templated transcription"/>
    <property type="evidence" value="ECO:0007669"/>
    <property type="project" value="InterPro"/>
</dbReference>
<evidence type="ECO:0000256" key="6">
    <source>
        <dbReference type="ARBA" id="ARBA00022679"/>
    </source>
</evidence>
<keyword evidence="8" id="KW-0547">Nucleotide-binding</keyword>
<dbReference type="PRINTS" id="PR00344">
    <property type="entry name" value="BCTRLSENSOR"/>
</dbReference>
<evidence type="ECO:0000256" key="4">
    <source>
        <dbReference type="ARBA" id="ARBA00012438"/>
    </source>
</evidence>
<evidence type="ECO:0000256" key="1">
    <source>
        <dbReference type="ARBA" id="ARBA00000085"/>
    </source>
</evidence>
<comment type="subcellular location">
    <subcellularLocation>
        <location evidence="3">Cell membrane</location>
    </subcellularLocation>
    <subcellularLocation>
        <location evidence="2">Membrane</location>
        <topology evidence="2">Multi-pass membrane protein</topology>
    </subcellularLocation>
</comment>
<dbReference type="InterPro" id="IPR005467">
    <property type="entry name" value="His_kinase_dom"/>
</dbReference>
<dbReference type="InterPro" id="IPR036890">
    <property type="entry name" value="HATPase_C_sf"/>
</dbReference>
<dbReference type="InterPro" id="IPR035965">
    <property type="entry name" value="PAS-like_dom_sf"/>
</dbReference>
<dbReference type="CDD" id="cd00075">
    <property type="entry name" value="HATPase"/>
    <property type="match status" value="1"/>
</dbReference>
<keyword evidence="11" id="KW-1133">Transmembrane helix</keyword>
<comment type="caution">
    <text evidence="17">The sequence shown here is derived from an EMBL/GenBank/DDBJ whole genome shotgun (WGS) entry which is preliminary data.</text>
</comment>
<dbReference type="PROSITE" id="PS50112">
    <property type="entry name" value="PAS"/>
    <property type="match status" value="1"/>
</dbReference>
<dbReference type="SUPFAM" id="SSF55874">
    <property type="entry name" value="ATPase domain of HSP90 chaperone/DNA topoisomerase II/histidine kinase"/>
    <property type="match status" value="1"/>
</dbReference>
<dbReference type="GO" id="GO:0005524">
    <property type="term" value="F:ATP binding"/>
    <property type="evidence" value="ECO:0007669"/>
    <property type="project" value="UniProtKB-KW"/>
</dbReference>
<dbReference type="Pfam" id="PF00989">
    <property type="entry name" value="PAS"/>
    <property type="match status" value="1"/>
</dbReference>
<dbReference type="InterPro" id="IPR013767">
    <property type="entry name" value="PAS_fold"/>
</dbReference>
<dbReference type="SMART" id="SM00091">
    <property type="entry name" value="PAS"/>
    <property type="match status" value="1"/>
</dbReference>
<feature type="domain" description="Histidine kinase" evidence="15">
    <location>
        <begin position="461"/>
        <end position="674"/>
    </location>
</feature>
<comment type="catalytic activity">
    <reaction evidence="1">
        <text>ATP + protein L-histidine = ADP + protein N-phospho-L-histidine.</text>
        <dbReference type="EC" id="2.7.13.3"/>
    </reaction>
</comment>
<evidence type="ECO:0000256" key="2">
    <source>
        <dbReference type="ARBA" id="ARBA00004141"/>
    </source>
</evidence>
<keyword evidence="18" id="KW-1185">Reference proteome</keyword>
<dbReference type="CDD" id="cd18773">
    <property type="entry name" value="PDC1_HK_sensor"/>
    <property type="match status" value="1"/>
</dbReference>
<keyword evidence="9" id="KW-0418">Kinase</keyword>
<dbReference type="PANTHER" id="PTHR42878:SF7">
    <property type="entry name" value="SENSOR HISTIDINE KINASE GLRK"/>
    <property type="match status" value="1"/>
</dbReference>
<evidence type="ECO:0000256" key="9">
    <source>
        <dbReference type="ARBA" id="ARBA00022777"/>
    </source>
</evidence>
<dbReference type="SMART" id="SM00387">
    <property type="entry name" value="HATPase_c"/>
    <property type="match status" value="1"/>
</dbReference>
<evidence type="ECO:0000313" key="17">
    <source>
        <dbReference type="EMBL" id="GIM89872.1"/>
    </source>
</evidence>
<evidence type="ECO:0000256" key="12">
    <source>
        <dbReference type="ARBA" id="ARBA00023012"/>
    </source>
</evidence>
<dbReference type="PROSITE" id="PS50109">
    <property type="entry name" value="HIS_KIN"/>
    <property type="match status" value="1"/>
</dbReference>
<evidence type="ECO:0000256" key="11">
    <source>
        <dbReference type="ARBA" id="ARBA00022989"/>
    </source>
</evidence>
<evidence type="ECO:0000256" key="14">
    <source>
        <dbReference type="ARBA" id="ARBA00039401"/>
    </source>
</evidence>
<name>A0A919T713_9ACTN</name>
<dbReference type="SMART" id="SM00388">
    <property type="entry name" value="HisKA"/>
    <property type="match status" value="1"/>
</dbReference>
<dbReference type="SUPFAM" id="SSF47384">
    <property type="entry name" value="Homodimeric domain of signal transducing histidine kinase"/>
    <property type="match status" value="1"/>
</dbReference>
<evidence type="ECO:0000256" key="3">
    <source>
        <dbReference type="ARBA" id="ARBA00004236"/>
    </source>
</evidence>
<dbReference type="Pfam" id="PF02518">
    <property type="entry name" value="HATPase_c"/>
    <property type="match status" value="1"/>
</dbReference>